<name>A0A2S4JG47_9SPIO</name>
<evidence type="ECO:0000313" key="2">
    <source>
        <dbReference type="Proteomes" id="UP000237350"/>
    </source>
</evidence>
<dbReference type="Proteomes" id="UP000237350">
    <property type="component" value="Unassembled WGS sequence"/>
</dbReference>
<proteinExistence type="predicted"/>
<reference evidence="2" key="1">
    <citation type="submission" date="2015-12" db="EMBL/GenBank/DDBJ databases">
        <authorList>
            <person name="Lodha T.D."/>
            <person name="Chintalapati S."/>
            <person name="Chintalapati V.R."/>
            <person name="Sravanthi T."/>
        </authorList>
    </citation>
    <scope>NUCLEOTIDE SEQUENCE [LARGE SCALE GENOMIC DNA]</scope>
    <source>
        <strain evidence="2">JC133</strain>
    </source>
</reference>
<comment type="caution">
    <text evidence="1">The sequence shown here is derived from an EMBL/GenBank/DDBJ whole genome shotgun (WGS) entry which is preliminary data.</text>
</comment>
<organism evidence="1 2">
    <name type="scientific">Alkalispirochaeta sphaeroplastigenens</name>
    <dbReference type="NCBI Taxonomy" id="1187066"/>
    <lineage>
        <taxon>Bacteria</taxon>
        <taxon>Pseudomonadati</taxon>
        <taxon>Spirochaetota</taxon>
        <taxon>Spirochaetia</taxon>
        <taxon>Spirochaetales</taxon>
        <taxon>Spirochaetaceae</taxon>
        <taxon>Alkalispirochaeta</taxon>
    </lineage>
</organism>
<dbReference type="OrthoDB" id="598394at2"/>
<evidence type="ECO:0000313" key="1">
    <source>
        <dbReference type="EMBL" id="POQ98380.1"/>
    </source>
</evidence>
<gene>
    <name evidence="1" type="ORF">AU468_13575</name>
</gene>
<dbReference type="RefSeq" id="WP_103681196.1">
    <property type="nucleotide sequence ID" value="NZ_LPWH01000123.1"/>
</dbReference>
<keyword evidence="2" id="KW-1185">Reference proteome</keyword>
<sequence length="73" mass="8438">MIAEKIFVDTDENGNIKKLPTLPPNKHIELIILIEESKKDEKKVIREPSQILSGKMTIKDDIFTSENEWTLET</sequence>
<dbReference type="EMBL" id="LPWH01000123">
    <property type="protein sequence ID" value="POQ98380.1"/>
    <property type="molecule type" value="Genomic_DNA"/>
</dbReference>
<accession>A0A2S4JG47</accession>
<dbReference type="AlphaFoldDB" id="A0A2S4JG47"/>
<protein>
    <submittedName>
        <fullName evidence="1">Uncharacterized protein</fullName>
    </submittedName>
</protein>